<accession>B8ATJ7</accession>
<reference evidence="1 2" key="1">
    <citation type="journal article" date="2005" name="PLoS Biol.">
        <title>The genomes of Oryza sativa: a history of duplications.</title>
        <authorList>
            <person name="Yu J."/>
            <person name="Wang J."/>
            <person name="Lin W."/>
            <person name="Li S."/>
            <person name="Li H."/>
            <person name="Zhou J."/>
            <person name="Ni P."/>
            <person name="Dong W."/>
            <person name="Hu S."/>
            <person name="Zeng C."/>
            <person name="Zhang J."/>
            <person name="Zhang Y."/>
            <person name="Li R."/>
            <person name="Xu Z."/>
            <person name="Li S."/>
            <person name="Li X."/>
            <person name="Zheng H."/>
            <person name="Cong L."/>
            <person name="Lin L."/>
            <person name="Yin J."/>
            <person name="Geng J."/>
            <person name="Li G."/>
            <person name="Shi J."/>
            <person name="Liu J."/>
            <person name="Lv H."/>
            <person name="Li J."/>
            <person name="Wang J."/>
            <person name="Deng Y."/>
            <person name="Ran L."/>
            <person name="Shi X."/>
            <person name="Wang X."/>
            <person name="Wu Q."/>
            <person name="Li C."/>
            <person name="Ren X."/>
            <person name="Wang J."/>
            <person name="Wang X."/>
            <person name="Li D."/>
            <person name="Liu D."/>
            <person name="Zhang X."/>
            <person name="Ji Z."/>
            <person name="Zhao W."/>
            <person name="Sun Y."/>
            <person name="Zhang Z."/>
            <person name="Bao J."/>
            <person name="Han Y."/>
            <person name="Dong L."/>
            <person name="Ji J."/>
            <person name="Chen P."/>
            <person name="Wu S."/>
            <person name="Liu J."/>
            <person name="Xiao Y."/>
            <person name="Bu D."/>
            <person name="Tan J."/>
            <person name="Yang L."/>
            <person name="Ye C."/>
            <person name="Zhang J."/>
            <person name="Xu J."/>
            <person name="Zhou Y."/>
            <person name="Yu Y."/>
            <person name="Zhang B."/>
            <person name="Zhuang S."/>
            <person name="Wei H."/>
            <person name="Liu B."/>
            <person name="Lei M."/>
            <person name="Yu H."/>
            <person name="Li Y."/>
            <person name="Xu H."/>
            <person name="Wei S."/>
            <person name="He X."/>
            <person name="Fang L."/>
            <person name="Zhang Z."/>
            <person name="Zhang Y."/>
            <person name="Huang X."/>
            <person name="Su Z."/>
            <person name="Tong W."/>
            <person name="Li J."/>
            <person name="Tong Z."/>
            <person name="Li S."/>
            <person name="Ye J."/>
            <person name="Wang L."/>
            <person name="Fang L."/>
            <person name="Lei T."/>
            <person name="Chen C."/>
            <person name="Chen H."/>
            <person name="Xu Z."/>
            <person name="Li H."/>
            <person name="Huang H."/>
            <person name="Zhang F."/>
            <person name="Xu H."/>
            <person name="Li N."/>
            <person name="Zhao C."/>
            <person name="Li S."/>
            <person name="Dong L."/>
            <person name="Huang Y."/>
            <person name="Li L."/>
            <person name="Xi Y."/>
            <person name="Qi Q."/>
            <person name="Li W."/>
            <person name="Zhang B."/>
            <person name="Hu W."/>
            <person name="Zhang Y."/>
            <person name="Tian X."/>
            <person name="Jiao Y."/>
            <person name="Liang X."/>
            <person name="Jin J."/>
            <person name="Gao L."/>
            <person name="Zheng W."/>
            <person name="Hao B."/>
            <person name="Liu S."/>
            <person name="Wang W."/>
            <person name="Yuan L."/>
            <person name="Cao M."/>
            <person name="McDermott J."/>
            <person name="Samudrala R."/>
            <person name="Wang J."/>
            <person name="Wong G.K."/>
            <person name="Yang H."/>
        </authorList>
    </citation>
    <scope>NUCLEOTIDE SEQUENCE [LARGE SCALE GENOMIC DNA]</scope>
    <source>
        <strain evidence="2">cv. 93-11</strain>
    </source>
</reference>
<dbReference type="HOGENOM" id="CLU_3090630_0_0_1"/>
<gene>
    <name evidence="1" type="ORF">OsI_17206</name>
</gene>
<proteinExistence type="predicted"/>
<protein>
    <submittedName>
        <fullName evidence="1">Uncharacterized protein</fullName>
    </submittedName>
</protein>
<dbReference type="Proteomes" id="UP000007015">
    <property type="component" value="Chromosome 4"/>
</dbReference>
<dbReference type="EMBL" id="CM000129">
    <property type="protein sequence ID" value="EEC77897.1"/>
    <property type="molecule type" value="Genomic_DNA"/>
</dbReference>
<name>B8ATJ7_ORYSI</name>
<dbReference type="Gramene" id="BGIOSGA014442-TA">
    <property type="protein sequence ID" value="BGIOSGA014442-PA"/>
    <property type="gene ID" value="BGIOSGA014442"/>
</dbReference>
<evidence type="ECO:0000313" key="2">
    <source>
        <dbReference type="Proteomes" id="UP000007015"/>
    </source>
</evidence>
<evidence type="ECO:0000313" key="1">
    <source>
        <dbReference type="EMBL" id="EEC77897.1"/>
    </source>
</evidence>
<keyword evidence="2" id="KW-1185">Reference proteome</keyword>
<sequence length="52" mass="5740">MATAHDSMGHEGGVREIEIWPVYLLGSHEHGAAPPQSHADWAENSWAGYLRN</sequence>
<organism evidence="1 2">
    <name type="scientific">Oryza sativa subsp. indica</name>
    <name type="common">Rice</name>
    <dbReference type="NCBI Taxonomy" id="39946"/>
    <lineage>
        <taxon>Eukaryota</taxon>
        <taxon>Viridiplantae</taxon>
        <taxon>Streptophyta</taxon>
        <taxon>Embryophyta</taxon>
        <taxon>Tracheophyta</taxon>
        <taxon>Spermatophyta</taxon>
        <taxon>Magnoliopsida</taxon>
        <taxon>Liliopsida</taxon>
        <taxon>Poales</taxon>
        <taxon>Poaceae</taxon>
        <taxon>BOP clade</taxon>
        <taxon>Oryzoideae</taxon>
        <taxon>Oryzeae</taxon>
        <taxon>Oryzinae</taxon>
        <taxon>Oryza</taxon>
        <taxon>Oryza sativa</taxon>
    </lineage>
</organism>
<dbReference type="AlphaFoldDB" id="B8ATJ7"/>